<reference evidence="2 3" key="1">
    <citation type="submission" date="2021-06" db="EMBL/GenBank/DDBJ databases">
        <title>Caerostris darwini draft genome.</title>
        <authorList>
            <person name="Kono N."/>
            <person name="Arakawa K."/>
        </authorList>
    </citation>
    <scope>NUCLEOTIDE SEQUENCE [LARGE SCALE GENOMIC DNA]</scope>
</reference>
<name>A0AAV4U4V7_9ARAC</name>
<evidence type="ECO:0000313" key="2">
    <source>
        <dbReference type="EMBL" id="GIY52792.1"/>
    </source>
</evidence>
<feature type="region of interest" description="Disordered" evidence="1">
    <location>
        <begin position="1"/>
        <end position="35"/>
    </location>
</feature>
<dbReference type="EMBL" id="BPLQ01010713">
    <property type="protein sequence ID" value="GIY52792.1"/>
    <property type="molecule type" value="Genomic_DNA"/>
</dbReference>
<organism evidence="2 3">
    <name type="scientific">Caerostris darwini</name>
    <dbReference type="NCBI Taxonomy" id="1538125"/>
    <lineage>
        <taxon>Eukaryota</taxon>
        <taxon>Metazoa</taxon>
        <taxon>Ecdysozoa</taxon>
        <taxon>Arthropoda</taxon>
        <taxon>Chelicerata</taxon>
        <taxon>Arachnida</taxon>
        <taxon>Araneae</taxon>
        <taxon>Araneomorphae</taxon>
        <taxon>Entelegynae</taxon>
        <taxon>Araneoidea</taxon>
        <taxon>Araneidae</taxon>
        <taxon>Caerostris</taxon>
    </lineage>
</organism>
<dbReference type="Proteomes" id="UP001054837">
    <property type="component" value="Unassembled WGS sequence"/>
</dbReference>
<keyword evidence="3" id="KW-1185">Reference proteome</keyword>
<accession>A0AAV4U4V7</accession>
<gene>
    <name evidence="2" type="ORF">CDAR_404661</name>
</gene>
<proteinExistence type="predicted"/>
<evidence type="ECO:0000313" key="3">
    <source>
        <dbReference type="Proteomes" id="UP001054837"/>
    </source>
</evidence>
<evidence type="ECO:0000256" key="1">
    <source>
        <dbReference type="SAM" id="MobiDB-lite"/>
    </source>
</evidence>
<sequence length="89" mass="10122">MALTIRSILNPQKFGSEGGGRGGGSRSRRPPKAKRCETCMVARPPKLRARNLVHHPPSMKFPLQRSCFLMRREAKRIESSQLESMLCWD</sequence>
<dbReference type="AlphaFoldDB" id="A0AAV4U4V7"/>
<comment type="caution">
    <text evidence="2">The sequence shown here is derived from an EMBL/GenBank/DDBJ whole genome shotgun (WGS) entry which is preliminary data.</text>
</comment>
<protein>
    <submittedName>
        <fullName evidence="2">Uncharacterized protein</fullName>
    </submittedName>
</protein>
<feature type="compositionally biased region" description="Gly residues" evidence="1">
    <location>
        <begin position="16"/>
        <end position="25"/>
    </location>
</feature>